<feature type="region of interest" description="Disordered" evidence="1">
    <location>
        <begin position="429"/>
        <end position="458"/>
    </location>
</feature>
<proteinExistence type="predicted"/>
<feature type="region of interest" description="Disordered" evidence="1">
    <location>
        <begin position="381"/>
        <end position="406"/>
    </location>
</feature>
<evidence type="ECO:0000256" key="1">
    <source>
        <dbReference type="SAM" id="MobiDB-lite"/>
    </source>
</evidence>
<protein>
    <submittedName>
        <fullName evidence="2">Uncharacterized protein</fullName>
    </submittedName>
</protein>
<dbReference type="OrthoDB" id="2670565at2759"/>
<dbReference type="OMA" id="MIVATHY"/>
<accession>A0A1M2VNT0</accession>
<dbReference type="Proteomes" id="UP000184267">
    <property type="component" value="Unassembled WGS sequence"/>
</dbReference>
<feature type="region of interest" description="Disordered" evidence="1">
    <location>
        <begin position="149"/>
        <end position="183"/>
    </location>
</feature>
<sequence length="557" mass="61318">MSSQRVERPARLQSPPSQEEVLHILDRHSDIHPALPAYDCGYSSQPTSSVILGHTNAVDEVSPYWPGDGSAQFSVPASHFAIGSSKLPCKPQTSLQDARISTRHNNKKTRINHSTKEKRGGPRPATYAGLEPVSPMSSTPYIAARHVTHSAPRRGQSLNERGRNKENRFFPPHQSPGRGGDTGMLLKDHYVKVDSPYQAPSPVEASSSFSLGWSSGPLDASTTSSHFPHPPVASIYLAQQGQVAPVYLDDLDASPDEIIALLGTACCHPLECAKWMIVATHYRGKGNTMASLEVVTSMIEVMLGVGMEASQLKPAVLMLSSCHLDIAKQLRAEAGKDTTESKYHFDKGCEGLRNIYGAFDQPPLTSTAPIPFCSSLSSVLTKSDGDSRRSSQQRSPRIATTADSHSCSLEAAPRYSQFKILEREVQSLRDRQENQAETLSHARTAKRRLEDDLEGERHVRRKLERRLDEAESEASGAQKSEKAALAQCRAEVEIRRRAEERADDLRKEAEEVRASLEPKIAQYGEWERNFKDFFGKLGIACLKAARGEFGEVLSGRL</sequence>
<comment type="caution">
    <text evidence="2">The sequence shown here is derived from an EMBL/GenBank/DDBJ whole genome shotgun (WGS) entry which is preliminary data.</text>
</comment>
<organism evidence="2 3">
    <name type="scientific">Trametes pubescens</name>
    <name type="common">White-rot fungus</name>
    <dbReference type="NCBI Taxonomy" id="154538"/>
    <lineage>
        <taxon>Eukaryota</taxon>
        <taxon>Fungi</taxon>
        <taxon>Dikarya</taxon>
        <taxon>Basidiomycota</taxon>
        <taxon>Agaricomycotina</taxon>
        <taxon>Agaricomycetes</taxon>
        <taxon>Polyporales</taxon>
        <taxon>Polyporaceae</taxon>
        <taxon>Trametes</taxon>
    </lineage>
</organism>
<evidence type="ECO:0000313" key="3">
    <source>
        <dbReference type="Proteomes" id="UP000184267"/>
    </source>
</evidence>
<evidence type="ECO:0000313" key="2">
    <source>
        <dbReference type="EMBL" id="OJT09264.1"/>
    </source>
</evidence>
<name>A0A1M2VNT0_TRAPU</name>
<feature type="compositionally biased region" description="Basic residues" evidence="1">
    <location>
        <begin position="104"/>
        <end position="113"/>
    </location>
</feature>
<gene>
    <name evidence="2" type="ORF">TRAPUB_14261</name>
</gene>
<dbReference type="EMBL" id="MNAD01000957">
    <property type="protein sequence ID" value="OJT09264.1"/>
    <property type="molecule type" value="Genomic_DNA"/>
</dbReference>
<reference evidence="2 3" key="1">
    <citation type="submission" date="2016-10" db="EMBL/GenBank/DDBJ databases">
        <title>Genome sequence of the basidiomycete white-rot fungus Trametes pubescens.</title>
        <authorList>
            <person name="Makela M.R."/>
            <person name="Granchi Z."/>
            <person name="Peng M."/>
            <person name="De Vries R.P."/>
            <person name="Grigoriev I."/>
            <person name="Riley R."/>
            <person name="Hilden K."/>
        </authorList>
    </citation>
    <scope>NUCLEOTIDE SEQUENCE [LARGE SCALE GENOMIC DNA]</scope>
    <source>
        <strain evidence="2 3">FBCC735</strain>
    </source>
</reference>
<dbReference type="AlphaFoldDB" id="A0A1M2VNT0"/>
<feature type="region of interest" description="Disordered" evidence="1">
    <location>
        <begin position="104"/>
        <end position="134"/>
    </location>
</feature>
<keyword evidence="3" id="KW-1185">Reference proteome</keyword>